<keyword evidence="11" id="KW-1185">Reference proteome</keyword>
<evidence type="ECO:0000313" key="11">
    <source>
        <dbReference type="Proteomes" id="UP000245974"/>
    </source>
</evidence>
<evidence type="ECO:0000259" key="9">
    <source>
        <dbReference type="Pfam" id="PF07715"/>
    </source>
</evidence>
<evidence type="ECO:0000256" key="6">
    <source>
        <dbReference type="ARBA" id="ARBA00023237"/>
    </source>
</evidence>
<dbReference type="RefSeq" id="WP_121975305.1">
    <property type="nucleotide sequence ID" value="NZ_OOGT01000187.1"/>
</dbReference>
<dbReference type="SUPFAM" id="SSF56935">
    <property type="entry name" value="Porins"/>
    <property type="match status" value="1"/>
</dbReference>
<keyword evidence="6 7" id="KW-0998">Cell outer membrane</keyword>
<comment type="similarity">
    <text evidence="7">Belongs to the TonB-dependent receptor family.</text>
</comment>
<keyword evidence="10" id="KW-0675">Receptor</keyword>
<evidence type="ECO:0000256" key="8">
    <source>
        <dbReference type="SAM" id="SignalP"/>
    </source>
</evidence>
<dbReference type="InParanoid" id="A0A2U3N2N2"/>
<dbReference type="PROSITE" id="PS52016">
    <property type="entry name" value="TONB_DEPENDENT_REC_3"/>
    <property type="match status" value="1"/>
</dbReference>
<dbReference type="Pfam" id="PF07715">
    <property type="entry name" value="Plug"/>
    <property type="match status" value="1"/>
</dbReference>
<evidence type="ECO:0000256" key="2">
    <source>
        <dbReference type="ARBA" id="ARBA00022448"/>
    </source>
</evidence>
<evidence type="ECO:0000313" key="10">
    <source>
        <dbReference type="EMBL" id="SPL71893.1"/>
    </source>
</evidence>
<feature type="chain" id="PRO_5015774515" evidence="8">
    <location>
        <begin position="21"/>
        <end position="840"/>
    </location>
</feature>
<evidence type="ECO:0000256" key="3">
    <source>
        <dbReference type="ARBA" id="ARBA00022452"/>
    </source>
</evidence>
<evidence type="ECO:0000256" key="1">
    <source>
        <dbReference type="ARBA" id="ARBA00004571"/>
    </source>
</evidence>
<dbReference type="AlphaFoldDB" id="A0A2U3N2N2"/>
<comment type="subcellular location">
    <subcellularLocation>
        <location evidence="1 7">Cell outer membrane</location>
        <topology evidence="1 7">Multi-pass membrane protein</topology>
    </subcellularLocation>
</comment>
<feature type="signal peptide" evidence="8">
    <location>
        <begin position="1"/>
        <end position="20"/>
    </location>
</feature>
<feature type="domain" description="TonB-dependent receptor plug" evidence="9">
    <location>
        <begin position="67"/>
        <end position="175"/>
    </location>
</feature>
<evidence type="ECO:0000256" key="5">
    <source>
        <dbReference type="ARBA" id="ARBA00023136"/>
    </source>
</evidence>
<keyword evidence="2 7" id="KW-0813">Transport</keyword>
<accession>A0A2U3N2N2</accession>
<organism evidence="10 11">
    <name type="scientific">Acinetobacter stercoris</name>
    <dbReference type="NCBI Taxonomy" id="2126983"/>
    <lineage>
        <taxon>Bacteria</taxon>
        <taxon>Pseudomonadati</taxon>
        <taxon>Pseudomonadota</taxon>
        <taxon>Gammaproteobacteria</taxon>
        <taxon>Moraxellales</taxon>
        <taxon>Moraxellaceae</taxon>
        <taxon>Acinetobacter</taxon>
    </lineage>
</organism>
<dbReference type="Gene3D" id="2.170.130.10">
    <property type="entry name" value="TonB-dependent receptor, plug domain"/>
    <property type="match status" value="1"/>
</dbReference>
<dbReference type="InterPro" id="IPR037066">
    <property type="entry name" value="Plug_dom_sf"/>
</dbReference>
<proteinExistence type="inferred from homology"/>
<keyword evidence="5 7" id="KW-0472">Membrane</keyword>
<sequence length="840" mass="95482">MRFTALTLAMSFIFLNQCFASQIEKVEAESKKKIHAALTKIIIKAVEDQVVGKNHYNEGQLKGMPNGNKTISEFLRKNPNVQFSQNNMGAGTQGEIKAADFSINGAMFYDNKLLFDNVSLNNSINPAAGQSSSADYHIHSLGGSSFSTTINTDLICELDVLDSNVSAEYGEFTGGVVKAKTCAPKTAVGEIHGQISYDYTSSDWTKFSYATADELEKFENNQNQNYQKDFIKRGLSAIVYGKFSEKIATSLTVSKRWSDIGFTTQLLDGSLADQKRENDNLNLNVYIQPNDQNKLKVGLQYQRDHKDLHQFNVKNSGKKTDENNQALELELETHFNRAKLTQSLVYQKQKQANDSDLNELIAWNSSRDKNWSALSTASEGGYGDKAQNLVSLEYKISSQLNPFQIANVEHLFLFGAGYGHYAADWKRLSEAYVYLLPSRLKKNHDFTCLNINGEIDRFCDLSYNNGIGQYHTRREIYKAGTIAVTQERAHLFIEDSINWNNIIKARIGLRGDFDSLNGQINYAPRSNIQYLPFSDSRLTFTSGWNRYYGNNLFSYVLQDGINKLIISQSRENIDTAWGTPKNSQTSNVQKTKLDTPFADETVFAVGSRFGIFDGQIKYVHRNYRDQIRKNRVNWSPLIDQYDNLGRIKADVYTLALSNFVPFTFAGSQHQFQFAFDYSDIKRNFSDYDDSINALTYRQYIKYDGKIIDQADRPANNFNQPWTARLGWDISFDKIPLKISHFFRLRGAYDAMVRSSIPANQQVEYLGQTVVSEYKAMKMPSAFTWDMRATYDVATGQGSKMIFGLTVKNLTNKFNKYTEDDKSTLYSESGRQFIADVSFKF</sequence>
<dbReference type="InterPro" id="IPR012910">
    <property type="entry name" value="Plug_dom"/>
</dbReference>
<gene>
    <name evidence="10" type="ORF">KPC_3071</name>
</gene>
<evidence type="ECO:0000256" key="7">
    <source>
        <dbReference type="PROSITE-ProRule" id="PRU01360"/>
    </source>
</evidence>
<dbReference type="Gene3D" id="2.40.170.20">
    <property type="entry name" value="TonB-dependent receptor, beta-barrel domain"/>
    <property type="match status" value="2"/>
</dbReference>
<name>A0A2U3N2N2_9GAMM</name>
<protein>
    <submittedName>
        <fullName evidence="10">TonB-dependent Receptor Plug Domain protein</fullName>
    </submittedName>
</protein>
<evidence type="ECO:0000256" key="4">
    <source>
        <dbReference type="ARBA" id="ARBA00022692"/>
    </source>
</evidence>
<dbReference type="EMBL" id="OOGT01000187">
    <property type="protein sequence ID" value="SPL71893.1"/>
    <property type="molecule type" value="Genomic_DNA"/>
</dbReference>
<keyword evidence="8" id="KW-0732">Signal</keyword>
<dbReference type="Proteomes" id="UP000245974">
    <property type="component" value="Unassembled WGS sequence"/>
</dbReference>
<keyword evidence="3 7" id="KW-1134">Transmembrane beta strand</keyword>
<dbReference type="InterPro" id="IPR036942">
    <property type="entry name" value="Beta-barrel_TonB_sf"/>
</dbReference>
<dbReference type="InterPro" id="IPR039426">
    <property type="entry name" value="TonB-dep_rcpt-like"/>
</dbReference>
<dbReference type="OrthoDB" id="9766643at2"/>
<keyword evidence="4 7" id="KW-0812">Transmembrane</keyword>
<dbReference type="FunCoup" id="A0A2U3N2N2">
    <property type="interactions" value="9"/>
</dbReference>
<reference evidence="11" key="1">
    <citation type="submission" date="2018-03" db="EMBL/GenBank/DDBJ databases">
        <authorList>
            <person name="Blom J."/>
        </authorList>
    </citation>
    <scope>NUCLEOTIDE SEQUENCE [LARGE SCALE GENOMIC DNA]</scope>
    <source>
        <strain evidence="11">KPC-SM-21</strain>
    </source>
</reference>
<dbReference type="GO" id="GO:0009279">
    <property type="term" value="C:cell outer membrane"/>
    <property type="evidence" value="ECO:0007669"/>
    <property type="project" value="UniProtKB-SubCell"/>
</dbReference>